<keyword evidence="5" id="KW-0547">Nucleotide-binding</keyword>
<comment type="caution">
    <text evidence="9">The sequence shown here is derived from an EMBL/GenBank/DDBJ whole genome shotgun (WGS) entry which is preliminary data.</text>
</comment>
<keyword evidence="4" id="KW-0997">Cell inner membrane</keyword>
<dbReference type="RefSeq" id="WP_061136664.1">
    <property type="nucleotide sequence ID" value="NZ_FCNX02000012.1"/>
</dbReference>
<dbReference type="Pfam" id="PF00005">
    <property type="entry name" value="ABC_tran"/>
    <property type="match status" value="1"/>
</dbReference>
<keyword evidence="3" id="KW-1003">Cell membrane</keyword>
<dbReference type="InterPro" id="IPR003593">
    <property type="entry name" value="AAA+_ATPase"/>
</dbReference>
<keyword evidence="6" id="KW-0067">ATP-binding</keyword>
<feature type="domain" description="ABC transporter" evidence="8">
    <location>
        <begin position="2"/>
        <end position="234"/>
    </location>
</feature>
<evidence type="ECO:0000256" key="2">
    <source>
        <dbReference type="ARBA" id="ARBA00022448"/>
    </source>
</evidence>
<sequence>MLEFRDLHASYGKLQALRGVSLSVGAGELVFVVGPNGAGKSTLLKCASGLLAPRAGEIAFDGRSIVGAQPEDLCRSGLALVPEGRHVFGTLSVEENLRLTGMHRKDKAEVRADLDAALDTFPILKKRFKGAAGYLSGGEQQQLAIARAILLKPKLMMIDEPSLGLAPLVVDQVYEALKALKKRGMTLLIIEQSTARVLGLADRIAVLRNGRIVLSQSREEIGDGLELENAYFGYHGEHALLATSA</sequence>
<evidence type="ECO:0000256" key="4">
    <source>
        <dbReference type="ARBA" id="ARBA00022519"/>
    </source>
</evidence>
<keyword evidence="7" id="KW-0029">Amino-acid transport</keyword>
<dbReference type="GO" id="GO:0005524">
    <property type="term" value="F:ATP binding"/>
    <property type="evidence" value="ECO:0007669"/>
    <property type="project" value="UniProtKB-KW"/>
</dbReference>
<gene>
    <name evidence="9" type="ORF">AWB77_04549</name>
</gene>
<reference evidence="9" key="1">
    <citation type="submission" date="2016-01" db="EMBL/GenBank/DDBJ databases">
        <authorList>
            <person name="Peeters C."/>
        </authorList>
    </citation>
    <scope>NUCLEOTIDE SEQUENCE</scope>
    <source>
        <strain evidence="9">LMG 29320</strain>
    </source>
</reference>
<keyword evidence="10" id="KW-1185">Reference proteome</keyword>
<comment type="similarity">
    <text evidence="1">Belongs to the ABC transporter superfamily.</text>
</comment>
<dbReference type="CDD" id="cd03224">
    <property type="entry name" value="ABC_TM1139_LivF_branched"/>
    <property type="match status" value="1"/>
</dbReference>
<dbReference type="InterPro" id="IPR003439">
    <property type="entry name" value="ABC_transporter-like_ATP-bd"/>
</dbReference>
<dbReference type="PROSITE" id="PS50893">
    <property type="entry name" value="ABC_TRANSPORTER_2"/>
    <property type="match status" value="1"/>
</dbReference>
<dbReference type="InterPro" id="IPR027417">
    <property type="entry name" value="P-loop_NTPase"/>
</dbReference>
<dbReference type="GO" id="GO:0015807">
    <property type="term" value="P:L-amino acid transport"/>
    <property type="evidence" value="ECO:0007669"/>
    <property type="project" value="TreeGrafter"/>
</dbReference>
<dbReference type="GO" id="GO:0016887">
    <property type="term" value="F:ATP hydrolysis activity"/>
    <property type="evidence" value="ECO:0007669"/>
    <property type="project" value="InterPro"/>
</dbReference>
<dbReference type="GO" id="GO:0015658">
    <property type="term" value="F:branched-chain amino acid transmembrane transporter activity"/>
    <property type="evidence" value="ECO:0007669"/>
    <property type="project" value="TreeGrafter"/>
</dbReference>
<evidence type="ECO:0000256" key="5">
    <source>
        <dbReference type="ARBA" id="ARBA00022741"/>
    </source>
</evidence>
<accession>A0A158CUN8</accession>
<keyword evidence="2" id="KW-0813">Transport</keyword>
<evidence type="ECO:0000259" key="8">
    <source>
        <dbReference type="PROSITE" id="PS50893"/>
    </source>
</evidence>
<dbReference type="PANTHER" id="PTHR43820">
    <property type="entry name" value="HIGH-AFFINITY BRANCHED-CHAIN AMINO ACID TRANSPORT ATP-BINDING PROTEIN LIVF"/>
    <property type="match status" value="1"/>
</dbReference>
<dbReference type="PANTHER" id="PTHR43820:SF4">
    <property type="entry name" value="HIGH-AFFINITY BRANCHED-CHAIN AMINO ACID TRANSPORT ATP-BINDING PROTEIN LIVF"/>
    <property type="match status" value="1"/>
</dbReference>
<dbReference type="SUPFAM" id="SSF52540">
    <property type="entry name" value="P-loop containing nucleoside triphosphate hydrolases"/>
    <property type="match status" value="1"/>
</dbReference>
<name>A0A158CUN8_9BURK</name>
<dbReference type="AlphaFoldDB" id="A0A158CUN8"/>
<dbReference type="SMART" id="SM00382">
    <property type="entry name" value="AAA"/>
    <property type="match status" value="1"/>
</dbReference>
<evidence type="ECO:0000313" key="10">
    <source>
        <dbReference type="Proteomes" id="UP000054903"/>
    </source>
</evidence>
<dbReference type="Proteomes" id="UP000054903">
    <property type="component" value="Unassembled WGS sequence"/>
</dbReference>
<organism evidence="9 10">
    <name type="scientific">Caballeronia fortuita</name>
    <dbReference type="NCBI Taxonomy" id="1777138"/>
    <lineage>
        <taxon>Bacteria</taxon>
        <taxon>Pseudomonadati</taxon>
        <taxon>Pseudomonadota</taxon>
        <taxon>Betaproteobacteria</taxon>
        <taxon>Burkholderiales</taxon>
        <taxon>Burkholderiaceae</taxon>
        <taxon>Caballeronia</taxon>
    </lineage>
</organism>
<protein>
    <submittedName>
        <fullName evidence="9">ABC transporter-like protein</fullName>
    </submittedName>
</protein>
<dbReference type="STRING" id="1777138.AWB77_04549"/>
<evidence type="ECO:0000256" key="3">
    <source>
        <dbReference type="ARBA" id="ARBA00022475"/>
    </source>
</evidence>
<evidence type="ECO:0000313" key="9">
    <source>
        <dbReference type="EMBL" id="SAK85940.1"/>
    </source>
</evidence>
<keyword evidence="4" id="KW-0472">Membrane</keyword>
<evidence type="ECO:0000256" key="7">
    <source>
        <dbReference type="ARBA" id="ARBA00022970"/>
    </source>
</evidence>
<dbReference type="Gene3D" id="3.40.50.300">
    <property type="entry name" value="P-loop containing nucleotide triphosphate hydrolases"/>
    <property type="match status" value="1"/>
</dbReference>
<dbReference type="InterPro" id="IPR052156">
    <property type="entry name" value="BCAA_Transport_ATP-bd_LivF"/>
</dbReference>
<dbReference type="OrthoDB" id="9128957at2"/>
<proteinExistence type="inferred from homology"/>
<evidence type="ECO:0000256" key="1">
    <source>
        <dbReference type="ARBA" id="ARBA00005417"/>
    </source>
</evidence>
<evidence type="ECO:0000256" key="6">
    <source>
        <dbReference type="ARBA" id="ARBA00022840"/>
    </source>
</evidence>
<dbReference type="EMBL" id="FCNX02000012">
    <property type="protein sequence ID" value="SAK85940.1"/>
    <property type="molecule type" value="Genomic_DNA"/>
</dbReference>